<evidence type="ECO:0008006" key="4">
    <source>
        <dbReference type="Google" id="ProtNLM"/>
    </source>
</evidence>
<keyword evidence="3" id="KW-1185">Reference proteome</keyword>
<organism evidence="2 3">
    <name type="scientific">Pseudoalteromonas ulvae</name>
    <dbReference type="NCBI Taxonomy" id="107327"/>
    <lineage>
        <taxon>Bacteria</taxon>
        <taxon>Pseudomonadati</taxon>
        <taxon>Pseudomonadota</taxon>
        <taxon>Gammaproteobacteria</taxon>
        <taxon>Alteromonadales</taxon>
        <taxon>Pseudoalteromonadaceae</taxon>
        <taxon>Pseudoalteromonas</taxon>
    </lineage>
</organism>
<dbReference type="Pfam" id="PF16956">
    <property type="entry name" value="Porin_7"/>
    <property type="match status" value="1"/>
</dbReference>
<keyword evidence="1" id="KW-0732">Signal</keyword>
<reference evidence="2 3" key="1">
    <citation type="submission" date="2017-02" db="EMBL/GenBank/DDBJ databases">
        <title>Pseudoalteromonas ulvae TC14 Genome.</title>
        <authorList>
            <person name="Molmeret M."/>
        </authorList>
    </citation>
    <scope>NUCLEOTIDE SEQUENCE [LARGE SCALE GENOMIC DNA]</scope>
    <source>
        <strain evidence="2">TC14</strain>
    </source>
</reference>
<evidence type="ECO:0000313" key="2">
    <source>
        <dbReference type="EMBL" id="OUL58931.1"/>
    </source>
</evidence>
<gene>
    <name evidence="2" type="ORF">B1199_01215</name>
</gene>
<dbReference type="InterPro" id="IPR031593">
    <property type="entry name" value="Porin_7"/>
</dbReference>
<name>A0A244CTK4_PSEDV</name>
<dbReference type="RefSeq" id="WP_086742307.1">
    <property type="nucleotide sequence ID" value="NZ_MWPV01000001.1"/>
</dbReference>
<sequence length="253" mass="28212">MKKLLALACITSAQVVVAADYQTFASLSYLDSKTSGYDGFVLNATHYFAAQTKGGVMDEFGYLDTDSKIFAELNNLGSDELVSVGGEYFYNENFFVNGSYARYDDSDANSIGLGYLLNDNLKLSVFRFDSDNADEQFHINASYSHQLSGKDYIGVTFDSDTDFDVQQISARYFMALTEQQYLALNASVYHSEDDDILSAEANYYFNPAMSLGVGVSDSQWLVKTKMYIDNNIAVFASYQDQQELFQIGVSGQY</sequence>
<dbReference type="Proteomes" id="UP000194841">
    <property type="component" value="Unassembled WGS sequence"/>
</dbReference>
<evidence type="ECO:0000313" key="3">
    <source>
        <dbReference type="Proteomes" id="UP000194841"/>
    </source>
</evidence>
<dbReference type="OrthoDB" id="5758646at2"/>
<dbReference type="EMBL" id="MWPV01000001">
    <property type="protein sequence ID" value="OUL58931.1"/>
    <property type="molecule type" value="Genomic_DNA"/>
</dbReference>
<proteinExistence type="predicted"/>
<protein>
    <recommendedName>
        <fullName evidence="4">Porin</fullName>
    </recommendedName>
</protein>
<comment type="caution">
    <text evidence="2">The sequence shown here is derived from an EMBL/GenBank/DDBJ whole genome shotgun (WGS) entry which is preliminary data.</text>
</comment>
<dbReference type="AlphaFoldDB" id="A0A244CTK4"/>
<feature type="signal peptide" evidence="1">
    <location>
        <begin position="1"/>
        <end position="18"/>
    </location>
</feature>
<accession>A0A244CTK4</accession>
<feature type="chain" id="PRO_5013258512" description="Porin" evidence="1">
    <location>
        <begin position="19"/>
        <end position="253"/>
    </location>
</feature>
<evidence type="ECO:0000256" key="1">
    <source>
        <dbReference type="SAM" id="SignalP"/>
    </source>
</evidence>